<dbReference type="InterPro" id="IPR020904">
    <property type="entry name" value="Sc_DH/Rdtase_CS"/>
</dbReference>
<dbReference type="GO" id="GO:0005829">
    <property type="term" value="C:cytosol"/>
    <property type="evidence" value="ECO:0007669"/>
    <property type="project" value="TreeGrafter"/>
</dbReference>
<organism evidence="3 4">
    <name type="scientific">Prochlorococcus marinus XMU1408</name>
    <dbReference type="NCBI Taxonomy" id="2213228"/>
    <lineage>
        <taxon>Bacteria</taxon>
        <taxon>Bacillati</taxon>
        <taxon>Cyanobacteriota</taxon>
        <taxon>Cyanophyceae</taxon>
        <taxon>Synechococcales</taxon>
        <taxon>Prochlorococcaceae</taxon>
        <taxon>Prochlorococcus</taxon>
    </lineage>
</organism>
<reference evidence="3 4" key="1">
    <citation type="journal article" date="2018" name="Appl. Environ. Microbiol.">
        <title>Genome rearrangement shapes Prochlorococcus ecological adaptation.</title>
        <authorList>
            <person name="Yan W."/>
            <person name="Wei S."/>
            <person name="Wang Q."/>
            <person name="Xiao X."/>
            <person name="Zeng Q."/>
            <person name="Jiao N."/>
            <person name="Zhang R."/>
        </authorList>
    </citation>
    <scope>NUCLEOTIDE SEQUENCE [LARGE SCALE GENOMIC DNA]</scope>
    <source>
        <strain evidence="3 4">XMU1408</strain>
    </source>
</reference>
<dbReference type="RefSeq" id="WP_158466311.1">
    <property type="nucleotide sequence ID" value="NZ_QJUE01000002.1"/>
</dbReference>
<dbReference type="SUPFAM" id="SSF51735">
    <property type="entry name" value="NAD(P)-binding Rossmann-fold domains"/>
    <property type="match status" value="1"/>
</dbReference>
<dbReference type="EMBL" id="QJUE01000002">
    <property type="protein sequence ID" value="PYE02814.1"/>
    <property type="molecule type" value="Genomic_DNA"/>
</dbReference>
<proteinExistence type="inferred from homology"/>
<dbReference type="Gene3D" id="3.40.50.720">
    <property type="entry name" value="NAD(P)-binding Rossmann-like Domain"/>
    <property type="match status" value="1"/>
</dbReference>
<sequence>MRKILITGASRGIGKAIALKLLKEGHSISLGVRRKEDLFNTPLDPKSNNPENFVVHSYDATKRESSREWVKSTVNSFKSIDTIIHCAGIFKRTNLIFKDNEIQDIEDLWKVNVMGPWILTKDAWKYLSMNNSARIIVLVSMSGKRSKGSLASYSMSKFALMSLCQTMRNEGWNKGIRVTAICPGWVNTDMAKEVNSFPKEEMTQPNDIANICSNLLNLANSSVPFEIALNCKLETSI</sequence>
<evidence type="ECO:0000313" key="3">
    <source>
        <dbReference type="EMBL" id="PYE02814.1"/>
    </source>
</evidence>
<dbReference type="InterPro" id="IPR036291">
    <property type="entry name" value="NAD(P)-bd_dom_sf"/>
</dbReference>
<dbReference type="PANTHER" id="PTHR43391">
    <property type="entry name" value="RETINOL DEHYDROGENASE-RELATED"/>
    <property type="match status" value="1"/>
</dbReference>
<comment type="caution">
    <text evidence="3">The sequence shown here is derived from an EMBL/GenBank/DDBJ whole genome shotgun (WGS) entry which is preliminary data.</text>
</comment>
<gene>
    <name evidence="3" type="ORF">DNJ73_03420</name>
</gene>
<dbReference type="InterPro" id="IPR002347">
    <property type="entry name" value="SDR_fam"/>
</dbReference>
<dbReference type="OrthoDB" id="9785520at2"/>
<name>A0A318R3L3_PROMR</name>
<dbReference type="GO" id="GO:0016491">
    <property type="term" value="F:oxidoreductase activity"/>
    <property type="evidence" value="ECO:0007669"/>
    <property type="project" value="UniProtKB-KW"/>
</dbReference>
<dbReference type="Pfam" id="PF00106">
    <property type="entry name" value="adh_short"/>
    <property type="match status" value="1"/>
</dbReference>
<evidence type="ECO:0000256" key="2">
    <source>
        <dbReference type="ARBA" id="ARBA00023002"/>
    </source>
</evidence>
<dbReference type="PANTHER" id="PTHR43391:SF86">
    <property type="entry name" value="SHORT-CHAIN DEHYDROGENASE_REDUCTASE FAMILY PROTEIN"/>
    <property type="match status" value="1"/>
</dbReference>
<accession>A0A318R3L3</accession>
<evidence type="ECO:0000313" key="4">
    <source>
        <dbReference type="Proteomes" id="UP000247807"/>
    </source>
</evidence>
<comment type="similarity">
    <text evidence="1">Belongs to the short-chain dehydrogenases/reductases (SDR) family.</text>
</comment>
<protein>
    <submittedName>
        <fullName evidence="3">Short-chain dehydrogenase</fullName>
    </submittedName>
</protein>
<dbReference type="Proteomes" id="UP000247807">
    <property type="component" value="Unassembled WGS sequence"/>
</dbReference>
<dbReference type="AlphaFoldDB" id="A0A318R3L3"/>
<evidence type="ECO:0000256" key="1">
    <source>
        <dbReference type="ARBA" id="ARBA00006484"/>
    </source>
</evidence>
<dbReference type="PROSITE" id="PS00061">
    <property type="entry name" value="ADH_SHORT"/>
    <property type="match status" value="1"/>
</dbReference>
<keyword evidence="2" id="KW-0560">Oxidoreductase</keyword>
<dbReference type="PRINTS" id="PR00081">
    <property type="entry name" value="GDHRDH"/>
</dbReference>